<dbReference type="PANTHER" id="PTHR30250:SF11">
    <property type="entry name" value="O-ANTIGEN TRANSPORTER-RELATED"/>
    <property type="match status" value="1"/>
</dbReference>
<comment type="caution">
    <text evidence="7">The sequence shown here is derived from an EMBL/GenBank/DDBJ whole genome shotgun (WGS) entry which is preliminary data.</text>
</comment>
<feature type="transmembrane region" description="Helical" evidence="6">
    <location>
        <begin position="188"/>
        <end position="208"/>
    </location>
</feature>
<feature type="transmembrane region" description="Helical" evidence="6">
    <location>
        <begin position="402"/>
        <end position="423"/>
    </location>
</feature>
<gene>
    <name evidence="8" type="ORF">ESW18_18405</name>
    <name evidence="7" type="ORF">LV84_03794</name>
</gene>
<dbReference type="RefSeq" id="WP_086502917.1">
    <property type="nucleotide sequence ID" value="NZ_MSSV01000022.1"/>
</dbReference>
<feature type="transmembrane region" description="Helical" evidence="6">
    <location>
        <begin position="214"/>
        <end position="236"/>
    </location>
</feature>
<feature type="transmembrane region" description="Helical" evidence="6">
    <location>
        <begin position="298"/>
        <end position="321"/>
    </location>
</feature>
<evidence type="ECO:0000256" key="1">
    <source>
        <dbReference type="ARBA" id="ARBA00004651"/>
    </source>
</evidence>
<evidence type="ECO:0000313" key="7">
    <source>
        <dbReference type="EMBL" id="PZX51285.1"/>
    </source>
</evidence>
<comment type="subcellular location">
    <subcellularLocation>
        <location evidence="1">Cell membrane</location>
        <topology evidence="1">Multi-pass membrane protein</topology>
    </subcellularLocation>
</comment>
<evidence type="ECO:0000313" key="9">
    <source>
        <dbReference type="Proteomes" id="UP000249115"/>
    </source>
</evidence>
<feature type="transmembrane region" description="Helical" evidence="6">
    <location>
        <begin position="429"/>
        <end position="449"/>
    </location>
</feature>
<dbReference type="EMBL" id="QKZU01000019">
    <property type="protein sequence ID" value="PZX51285.1"/>
    <property type="molecule type" value="Genomic_DNA"/>
</dbReference>
<dbReference type="GO" id="GO:0005886">
    <property type="term" value="C:plasma membrane"/>
    <property type="evidence" value="ECO:0007669"/>
    <property type="project" value="UniProtKB-SubCell"/>
</dbReference>
<evidence type="ECO:0000256" key="4">
    <source>
        <dbReference type="ARBA" id="ARBA00022989"/>
    </source>
</evidence>
<dbReference type="AlphaFoldDB" id="A0A2W7RKT2"/>
<keyword evidence="10" id="KW-1185">Reference proteome</keyword>
<evidence type="ECO:0000256" key="3">
    <source>
        <dbReference type="ARBA" id="ARBA00022692"/>
    </source>
</evidence>
<evidence type="ECO:0000256" key="6">
    <source>
        <dbReference type="SAM" id="Phobius"/>
    </source>
</evidence>
<accession>A0A2W7RKT2</accession>
<organism evidence="7 9">
    <name type="scientific">Algoriphagus ratkowskyi</name>
    <dbReference type="NCBI Taxonomy" id="57028"/>
    <lineage>
        <taxon>Bacteria</taxon>
        <taxon>Pseudomonadati</taxon>
        <taxon>Bacteroidota</taxon>
        <taxon>Cytophagia</taxon>
        <taxon>Cytophagales</taxon>
        <taxon>Cyclobacteriaceae</taxon>
        <taxon>Algoriphagus</taxon>
    </lineage>
</organism>
<feature type="transmembrane region" description="Helical" evidence="6">
    <location>
        <begin position="342"/>
        <end position="365"/>
    </location>
</feature>
<dbReference type="EMBL" id="VORV01000017">
    <property type="protein sequence ID" value="TXD75925.1"/>
    <property type="molecule type" value="Genomic_DNA"/>
</dbReference>
<reference evidence="8 10" key="2">
    <citation type="submission" date="2019-08" db="EMBL/GenBank/DDBJ databases">
        <title>Genome of Algoriphagus ratkowskyi IC026.</title>
        <authorList>
            <person name="Bowman J.P."/>
        </authorList>
    </citation>
    <scope>NUCLEOTIDE SEQUENCE [LARGE SCALE GENOMIC DNA]</scope>
    <source>
        <strain evidence="8 10">IC026</strain>
    </source>
</reference>
<evidence type="ECO:0000256" key="2">
    <source>
        <dbReference type="ARBA" id="ARBA00022475"/>
    </source>
</evidence>
<dbReference type="PANTHER" id="PTHR30250">
    <property type="entry name" value="PST FAMILY PREDICTED COLANIC ACID TRANSPORTER"/>
    <property type="match status" value="1"/>
</dbReference>
<feature type="transmembrane region" description="Helical" evidence="6">
    <location>
        <begin position="111"/>
        <end position="137"/>
    </location>
</feature>
<dbReference type="OrthoDB" id="512217at2"/>
<proteinExistence type="predicted"/>
<dbReference type="InterPro" id="IPR050833">
    <property type="entry name" value="Poly_Biosynth_Transport"/>
</dbReference>
<dbReference type="Pfam" id="PF01943">
    <property type="entry name" value="Polysacc_synt"/>
    <property type="match status" value="1"/>
</dbReference>
<keyword evidence="2" id="KW-1003">Cell membrane</keyword>
<name>A0A2W7RKT2_9BACT</name>
<reference evidence="7 9" key="1">
    <citation type="submission" date="2018-06" db="EMBL/GenBank/DDBJ databases">
        <title>Genomic Encyclopedia of Archaeal and Bacterial Type Strains, Phase II (KMG-II): from individual species to whole genera.</title>
        <authorList>
            <person name="Goeker M."/>
        </authorList>
    </citation>
    <scope>NUCLEOTIDE SEQUENCE [LARGE SCALE GENOMIC DNA]</scope>
    <source>
        <strain evidence="7 9">DSM 22686</strain>
    </source>
</reference>
<feature type="transmembrane region" description="Helical" evidence="6">
    <location>
        <begin position="69"/>
        <end position="90"/>
    </location>
</feature>
<evidence type="ECO:0000256" key="5">
    <source>
        <dbReference type="ARBA" id="ARBA00023136"/>
    </source>
</evidence>
<feature type="transmembrane region" description="Helical" evidence="6">
    <location>
        <begin position="257"/>
        <end position="278"/>
    </location>
</feature>
<sequence>MVNIILNFFSRIPSIKLVVDRLTSAFKDGDRSSLVIKNIINSIGIKGVGILISLILIPLSINFVGAVNYGIWLTISSVVGWMNQFDFGMGNGLRNKITSEYAQKRYVDGKIYVSTTYAVLSLIAVVFFVFFLIIHFFVDWTEFFNTPLELANSVDLIVVIVLVCFCAQFVLQIISVLLTAVHLAYKSNIIQTIALVISLVGVLFLTYFMEGNLIYLVLVLAFSPVASLIIYTIYYFTHDLSDFTPDTKSIDFKKSKGLFSVGWLFFIVQLGSLVLYQTSNIIIAKVLGLEDVSVYNVVYKYFTALFMIITVILNPYWSAFADAYELKDYVWMKKSLKNLRKIFVLFFVLNVICVIISPYVFNFWLGDSLTVPFAVTWSLGVYFIAFFWYNIHVTFIYGVGKLYLQVVTIVIAASINVPFSIYLGNLYGLPGVVYSNIIVFTFLGLITYLQVQKIVNKKAIGFWDK</sequence>
<keyword evidence="3 6" id="KW-0812">Transmembrane</keyword>
<dbReference type="InterPro" id="IPR002797">
    <property type="entry name" value="Polysacc_synth"/>
</dbReference>
<evidence type="ECO:0000313" key="10">
    <source>
        <dbReference type="Proteomes" id="UP000321927"/>
    </source>
</evidence>
<keyword evidence="5 6" id="KW-0472">Membrane</keyword>
<dbReference type="Proteomes" id="UP000249115">
    <property type="component" value="Unassembled WGS sequence"/>
</dbReference>
<feature type="transmembrane region" description="Helical" evidence="6">
    <location>
        <begin position="157"/>
        <end position="181"/>
    </location>
</feature>
<dbReference type="Proteomes" id="UP000321927">
    <property type="component" value="Unassembled WGS sequence"/>
</dbReference>
<protein>
    <submittedName>
        <fullName evidence="7">O-antigen/teichoic acid export membrane protein</fullName>
    </submittedName>
    <submittedName>
        <fullName evidence="8">Oligosaccharide flippase family protein</fullName>
    </submittedName>
</protein>
<feature type="transmembrane region" description="Helical" evidence="6">
    <location>
        <begin position="371"/>
        <end position="390"/>
    </location>
</feature>
<feature type="transmembrane region" description="Helical" evidence="6">
    <location>
        <begin position="43"/>
        <end position="63"/>
    </location>
</feature>
<evidence type="ECO:0000313" key="8">
    <source>
        <dbReference type="EMBL" id="TXD75925.1"/>
    </source>
</evidence>
<keyword evidence="4 6" id="KW-1133">Transmembrane helix</keyword>